<organism evidence="1 2">
    <name type="scientific">Paenibacillus harenae</name>
    <dbReference type="NCBI Taxonomy" id="306543"/>
    <lineage>
        <taxon>Bacteria</taxon>
        <taxon>Bacillati</taxon>
        <taxon>Bacillota</taxon>
        <taxon>Bacilli</taxon>
        <taxon>Bacillales</taxon>
        <taxon>Paenibacillaceae</taxon>
        <taxon>Paenibacillus</taxon>
    </lineage>
</organism>
<reference evidence="1 2" key="1">
    <citation type="submission" date="2023-07" db="EMBL/GenBank/DDBJ databases">
        <title>Sorghum-associated microbial communities from plants grown in Nebraska, USA.</title>
        <authorList>
            <person name="Schachtman D."/>
        </authorList>
    </citation>
    <scope>NUCLEOTIDE SEQUENCE [LARGE SCALE GENOMIC DNA]</scope>
    <source>
        <strain evidence="1 2">CC482</strain>
    </source>
</reference>
<evidence type="ECO:0000313" key="2">
    <source>
        <dbReference type="Proteomes" id="UP001229346"/>
    </source>
</evidence>
<name>A0ABT9TTI5_PAEHA</name>
<accession>A0ABT9TTI5</accession>
<evidence type="ECO:0008006" key="3">
    <source>
        <dbReference type="Google" id="ProtNLM"/>
    </source>
</evidence>
<dbReference type="EMBL" id="JAUSSU010000001">
    <property type="protein sequence ID" value="MDQ0110647.1"/>
    <property type="molecule type" value="Genomic_DNA"/>
</dbReference>
<gene>
    <name evidence="1" type="ORF">J2T15_000063</name>
</gene>
<dbReference type="RefSeq" id="WP_307199911.1">
    <property type="nucleotide sequence ID" value="NZ_JAUSSU010000001.1"/>
</dbReference>
<protein>
    <recommendedName>
        <fullName evidence="3">Antitoxin Xre/MbcA/ParS-like toxin-binding domain-containing protein</fullName>
    </recommendedName>
</protein>
<sequence>MCNIIEKLSNSSKEEIWNNFYKCFPLVKDNEGVAIKLPDDILTALSGILDKSQIKEWLNLEVALLENYKPVDLLKTEEGTKALKMFILSMPN</sequence>
<proteinExistence type="predicted"/>
<dbReference type="Proteomes" id="UP001229346">
    <property type="component" value="Unassembled WGS sequence"/>
</dbReference>
<evidence type="ECO:0000313" key="1">
    <source>
        <dbReference type="EMBL" id="MDQ0110647.1"/>
    </source>
</evidence>
<comment type="caution">
    <text evidence="1">The sequence shown here is derived from an EMBL/GenBank/DDBJ whole genome shotgun (WGS) entry which is preliminary data.</text>
</comment>
<keyword evidence="2" id="KW-1185">Reference proteome</keyword>